<dbReference type="Gene3D" id="1.20.272.10">
    <property type="match status" value="1"/>
</dbReference>
<dbReference type="SMART" id="SM00382">
    <property type="entry name" value="AAA"/>
    <property type="match status" value="1"/>
</dbReference>
<gene>
    <name evidence="6" type="ORF">IAC55_04335</name>
</gene>
<reference evidence="6" key="2">
    <citation type="journal article" date="2021" name="PeerJ">
        <title>Extensive microbial diversity within the chicken gut microbiome revealed by metagenomics and culture.</title>
        <authorList>
            <person name="Gilroy R."/>
            <person name="Ravi A."/>
            <person name="Getino M."/>
            <person name="Pursley I."/>
            <person name="Horton D.L."/>
            <person name="Alikhan N.F."/>
            <person name="Baker D."/>
            <person name="Gharbi K."/>
            <person name="Hall N."/>
            <person name="Watson M."/>
            <person name="Adriaenssens E.M."/>
            <person name="Foster-Nyarko E."/>
            <person name="Jarju S."/>
            <person name="Secka A."/>
            <person name="Antonio M."/>
            <person name="Oren A."/>
            <person name="Chaudhuri R.R."/>
            <person name="La Ragione R."/>
            <person name="Hildebrand F."/>
            <person name="Pallen M.J."/>
        </authorList>
    </citation>
    <scope>NUCLEOTIDE SEQUENCE</scope>
    <source>
        <strain evidence="6">F6-4510</strain>
    </source>
</reference>
<dbReference type="InterPro" id="IPR051314">
    <property type="entry name" value="AAA_ATPase_RarA/MGS1/WRNIP1"/>
</dbReference>
<dbReference type="InterPro" id="IPR008921">
    <property type="entry name" value="DNA_pol3_clamp-load_cplx_C"/>
</dbReference>
<dbReference type="Pfam" id="PF12002">
    <property type="entry name" value="MgsA_C"/>
    <property type="match status" value="1"/>
</dbReference>
<dbReference type="GO" id="GO:0006261">
    <property type="term" value="P:DNA-templated DNA replication"/>
    <property type="evidence" value="ECO:0007669"/>
    <property type="project" value="TreeGrafter"/>
</dbReference>
<dbReference type="EMBL" id="JADIMX010000082">
    <property type="protein sequence ID" value="MBO8434534.1"/>
    <property type="molecule type" value="Genomic_DNA"/>
</dbReference>
<keyword evidence="3" id="KW-0547">Nucleotide-binding</keyword>
<dbReference type="FunFam" id="3.40.50.300:FF:000345">
    <property type="entry name" value="AAA family ATPase"/>
    <property type="match status" value="1"/>
</dbReference>
<dbReference type="CDD" id="cd00009">
    <property type="entry name" value="AAA"/>
    <property type="match status" value="1"/>
</dbReference>
<dbReference type="Gene3D" id="1.10.3710.10">
    <property type="entry name" value="DNA polymerase III clamp loader subunits, C-terminal domain"/>
    <property type="match status" value="1"/>
</dbReference>
<dbReference type="GO" id="GO:0000731">
    <property type="term" value="P:DNA synthesis involved in DNA repair"/>
    <property type="evidence" value="ECO:0007669"/>
    <property type="project" value="TreeGrafter"/>
</dbReference>
<dbReference type="PANTHER" id="PTHR13779:SF7">
    <property type="entry name" value="ATPASE WRNIP1"/>
    <property type="match status" value="1"/>
</dbReference>
<dbReference type="SUPFAM" id="SSF48019">
    <property type="entry name" value="post-AAA+ oligomerization domain-like"/>
    <property type="match status" value="1"/>
</dbReference>
<comment type="similarity">
    <text evidence="1">Belongs to the AAA ATPase family. RarA/MGS1/WRNIP1 subfamily.</text>
</comment>
<keyword evidence="4" id="KW-0067">ATP-binding</keyword>
<feature type="domain" description="AAA+ ATPase" evidence="5">
    <location>
        <begin position="51"/>
        <end position="168"/>
    </location>
</feature>
<evidence type="ECO:0000259" key="5">
    <source>
        <dbReference type="SMART" id="SM00382"/>
    </source>
</evidence>
<dbReference type="Pfam" id="PF00004">
    <property type="entry name" value="AAA"/>
    <property type="match status" value="1"/>
</dbReference>
<comment type="caution">
    <text evidence="6">The sequence shown here is derived from an EMBL/GenBank/DDBJ whole genome shotgun (WGS) entry which is preliminary data.</text>
</comment>
<evidence type="ECO:0000313" key="7">
    <source>
        <dbReference type="Proteomes" id="UP000823611"/>
    </source>
</evidence>
<dbReference type="AlphaFoldDB" id="A0A9D9E025"/>
<dbReference type="GO" id="GO:0017116">
    <property type="term" value="F:single-stranded DNA helicase activity"/>
    <property type="evidence" value="ECO:0007669"/>
    <property type="project" value="TreeGrafter"/>
</dbReference>
<dbReference type="Proteomes" id="UP000823611">
    <property type="component" value="Unassembled WGS sequence"/>
</dbReference>
<evidence type="ECO:0000256" key="3">
    <source>
        <dbReference type="ARBA" id="ARBA00022741"/>
    </source>
</evidence>
<dbReference type="Gene3D" id="1.10.8.60">
    <property type="match status" value="1"/>
</dbReference>
<dbReference type="GO" id="GO:0008047">
    <property type="term" value="F:enzyme activator activity"/>
    <property type="evidence" value="ECO:0007669"/>
    <property type="project" value="TreeGrafter"/>
</dbReference>
<evidence type="ECO:0000256" key="4">
    <source>
        <dbReference type="ARBA" id="ARBA00022840"/>
    </source>
</evidence>
<protein>
    <recommendedName>
        <fullName evidence="2">Replication-associated recombination protein A</fullName>
    </recommendedName>
</protein>
<dbReference type="Pfam" id="PF16193">
    <property type="entry name" value="AAA_assoc_2"/>
    <property type="match status" value="1"/>
</dbReference>
<organism evidence="6 7">
    <name type="scientific">Candidatus Fimicola merdigallinarum</name>
    <dbReference type="NCBI Taxonomy" id="2840819"/>
    <lineage>
        <taxon>Bacteria</taxon>
        <taxon>Bacillati</taxon>
        <taxon>Bacillota</taxon>
        <taxon>Clostridia</taxon>
        <taxon>Lachnospirales</taxon>
        <taxon>Lachnospiraceae</taxon>
        <taxon>Lachnospiraceae incertae sedis</taxon>
        <taxon>Candidatus Fimicola</taxon>
    </lineage>
</organism>
<accession>A0A9D9E025</accession>
<dbReference type="InterPro" id="IPR003959">
    <property type="entry name" value="ATPase_AAA_core"/>
</dbReference>
<dbReference type="GO" id="GO:0005524">
    <property type="term" value="F:ATP binding"/>
    <property type="evidence" value="ECO:0007669"/>
    <property type="project" value="UniProtKB-KW"/>
</dbReference>
<name>A0A9D9E025_9FIRM</name>
<proteinExistence type="inferred from homology"/>
<evidence type="ECO:0000256" key="2">
    <source>
        <dbReference type="ARBA" id="ARBA00020776"/>
    </source>
</evidence>
<dbReference type="InterPro" id="IPR032423">
    <property type="entry name" value="AAA_assoc_2"/>
</dbReference>
<dbReference type="InterPro" id="IPR021886">
    <property type="entry name" value="MgsA_C"/>
</dbReference>
<dbReference type="PANTHER" id="PTHR13779">
    <property type="entry name" value="WERNER HELICASE-INTERACTING PROTEIN 1 FAMILY MEMBER"/>
    <property type="match status" value="1"/>
</dbReference>
<dbReference type="GO" id="GO:0003677">
    <property type="term" value="F:DNA binding"/>
    <property type="evidence" value="ECO:0007669"/>
    <property type="project" value="InterPro"/>
</dbReference>
<dbReference type="FunFam" id="1.10.3710.10:FF:000003">
    <property type="entry name" value="ATPase, AAA family protein"/>
    <property type="match status" value="1"/>
</dbReference>
<dbReference type="FunFam" id="1.10.8.60:FF:000029">
    <property type="entry name" value="Replication-associated recombination protein A"/>
    <property type="match status" value="1"/>
</dbReference>
<dbReference type="CDD" id="cd18139">
    <property type="entry name" value="HLD_clamp_RarA"/>
    <property type="match status" value="1"/>
</dbReference>
<dbReference type="InterPro" id="IPR003593">
    <property type="entry name" value="AAA+_ATPase"/>
</dbReference>
<dbReference type="SUPFAM" id="SSF52540">
    <property type="entry name" value="P-loop containing nucleoside triphosphate hydrolases"/>
    <property type="match status" value="1"/>
</dbReference>
<dbReference type="InterPro" id="IPR027417">
    <property type="entry name" value="P-loop_NTPase"/>
</dbReference>
<reference evidence="6" key="1">
    <citation type="submission" date="2020-10" db="EMBL/GenBank/DDBJ databases">
        <authorList>
            <person name="Gilroy R."/>
        </authorList>
    </citation>
    <scope>NUCLEOTIDE SEQUENCE</scope>
    <source>
        <strain evidence="6">F6-4510</strain>
    </source>
</reference>
<sequence length="441" mass="49209">MDLFEYNRQQNMKKESPLASRLRPRTIEEFCGQEHIVGEGRLLYRAIKADRISSIIFYGPPGTGKTTLARVIANSTKSEFTQLNATTSGVKDIKEVVESAKDRFGMTGKRTILFIDEIHRFNKSQQDSLLPYVEDGTIILIGATTENPYFEVNKALVSRSIIFELKPLSKENIKTIIKRGISDEERGMGIYNGSITEDALDFIADVSNGDARTALNAIELAILTTPKNDEGKIIIDLDIAQECIQKRVLNYDKDGDNHYDTISAFIKSMRGSDPDASLYYLAKMLYAGEDPKFIARRVVICASEDVGNADPHALQVAVSAFQAVNLIGMPESRIILAQAVTYIACAPKSNASYLGIDMALEDVKNIQIKTIPPYLKDAHYSGAKDLGHTGYKYAHDYEGHYVKQQYLPDELVGKVYYEPTDNGVEKRIKEALKRLRGQGLE</sequence>
<dbReference type="GO" id="GO:0016887">
    <property type="term" value="F:ATP hydrolysis activity"/>
    <property type="evidence" value="ECO:0007669"/>
    <property type="project" value="InterPro"/>
</dbReference>
<evidence type="ECO:0000256" key="1">
    <source>
        <dbReference type="ARBA" id="ARBA00008959"/>
    </source>
</evidence>
<evidence type="ECO:0000313" key="6">
    <source>
        <dbReference type="EMBL" id="MBO8434534.1"/>
    </source>
</evidence>
<dbReference type="FunFam" id="1.20.272.10:FF:000001">
    <property type="entry name" value="Putative AAA family ATPase"/>
    <property type="match status" value="1"/>
</dbReference>
<dbReference type="Gene3D" id="3.40.50.300">
    <property type="entry name" value="P-loop containing nucleotide triphosphate hydrolases"/>
    <property type="match status" value="1"/>
</dbReference>